<dbReference type="STRING" id="1807.MOBUDSM44075_01217"/>
<dbReference type="Pfam" id="PF01042">
    <property type="entry name" value="Ribonuc_L-PSP"/>
    <property type="match status" value="1"/>
</dbReference>
<name>A0A0M2K9R5_9MYCO</name>
<evidence type="ECO:0000313" key="2">
    <source>
        <dbReference type="Proteomes" id="UP000034150"/>
    </source>
</evidence>
<accession>A0A0M2K9R5</accession>
<dbReference type="PANTHER" id="PTHR11803:SF39">
    <property type="entry name" value="2-IMINOBUTANOATE_2-IMINOPROPANOATE DEAMINASE"/>
    <property type="match status" value="1"/>
</dbReference>
<dbReference type="GO" id="GO:0005829">
    <property type="term" value="C:cytosol"/>
    <property type="evidence" value="ECO:0007669"/>
    <property type="project" value="TreeGrafter"/>
</dbReference>
<dbReference type="EMBL" id="LAUZ02000002">
    <property type="protein sequence ID" value="KKF03718.1"/>
    <property type="molecule type" value="Genomic_DNA"/>
</dbReference>
<proteinExistence type="predicted"/>
<dbReference type="InterPro" id="IPR035959">
    <property type="entry name" value="RutC-like_sf"/>
</dbReference>
<dbReference type="InterPro" id="IPR006175">
    <property type="entry name" value="YjgF/YER057c/UK114"/>
</dbReference>
<comment type="caution">
    <text evidence="1">The sequence shown here is derived from an EMBL/GenBank/DDBJ whole genome shotgun (WGS) entry which is preliminary data.</text>
</comment>
<dbReference type="Proteomes" id="UP000034150">
    <property type="component" value="Unassembled WGS sequence"/>
</dbReference>
<gene>
    <name evidence="1" type="ORF">WN67_01320</name>
</gene>
<keyword evidence="2" id="KW-1185">Reference proteome</keyword>
<dbReference type="PATRIC" id="fig|1807.13.peg.231"/>
<dbReference type="PANTHER" id="PTHR11803">
    <property type="entry name" value="2-IMINOBUTANOATE/2-IMINOPROPANOATE DEAMINASE RIDA"/>
    <property type="match status" value="1"/>
</dbReference>
<dbReference type="OrthoDB" id="8684161at2"/>
<protein>
    <submittedName>
        <fullName evidence="1">Endoribonuclease L-PSP</fullName>
    </submittedName>
</protein>
<dbReference type="GO" id="GO:0019239">
    <property type="term" value="F:deaminase activity"/>
    <property type="evidence" value="ECO:0007669"/>
    <property type="project" value="TreeGrafter"/>
</dbReference>
<dbReference type="AlphaFoldDB" id="A0A0M2K9R5"/>
<dbReference type="CDD" id="cd00448">
    <property type="entry name" value="YjgF_YER057c_UK114_family"/>
    <property type="match status" value="1"/>
</dbReference>
<reference evidence="1 2" key="1">
    <citation type="journal article" date="2015" name="Genome Announc.">
        <title>Draft Genome Sequence of Mycobacterium obuense Strain UC1, Isolated from Patient Sputum.</title>
        <authorList>
            <person name="Greninger A.L."/>
            <person name="Cunningham G."/>
            <person name="Hsu E.D."/>
            <person name="Yu J.M."/>
            <person name="Chiu C.Y."/>
            <person name="Miller S."/>
        </authorList>
    </citation>
    <scope>NUCLEOTIDE SEQUENCE [LARGE SCALE GENOMIC DNA]</scope>
    <source>
        <strain evidence="1 2">UC1</strain>
    </source>
</reference>
<dbReference type="Gene3D" id="3.30.1330.40">
    <property type="entry name" value="RutC-like"/>
    <property type="match status" value="1"/>
</dbReference>
<organism evidence="1 2">
    <name type="scientific">Mycolicibacterium obuense</name>
    <dbReference type="NCBI Taxonomy" id="1807"/>
    <lineage>
        <taxon>Bacteria</taxon>
        <taxon>Bacillati</taxon>
        <taxon>Actinomycetota</taxon>
        <taxon>Actinomycetes</taxon>
        <taxon>Mycobacteriales</taxon>
        <taxon>Mycobacteriaceae</taxon>
        <taxon>Mycolicibacterium</taxon>
    </lineage>
</organism>
<dbReference type="SUPFAM" id="SSF55298">
    <property type="entry name" value="YjgF-like"/>
    <property type="match status" value="1"/>
</dbReference>
<sequence>MGERGVSATGGGIRPFAFTPADGVPPSVAPFVHATATGETLYVTGQMPTDTTGSVVSQDIAAQTDQVLRNLLRVTQLCGGGLADVVSVRAYLTDWSEYHAFNAAYAAWFPDRLPSRTCVGVTGLAVDARVEIDWVCWRSGGWGST</sequence>
<evidence type="ECO:0000313" key="1">
    <source>
        <dbReference type="EMBL" id="KKF03718.1"/>
    </source>
</evidence>